<gene>
    <name evidence="2" type="ORF">ACFQL7_27585</name>
</gene>
<accession>A0ABD5YYB9</accession>
<keyword evidence="3" id="KW-1185">Reference proteome</keyword>
<evidence type="ECO:0000313" key="2">
    <source>
        <dbReference type="EMBL" id="MFC7193174.1"/>
    </source>
</evidence>
<protein>
    <submittedName>
        <fullName evidence="2">Uncharacterized protein</fullName>
    </submittedName>
</protein>
<dbReference type="Proteomes" id="UP001596417">
    <property type="component" value="Unassembled WGS sequence"/>
</dbReference>
<dbReference type="AlphaFoldDB" id="A0ABD5YYB9"/>
<sequence length="63" mass="6809">MCSRILYLTGDIITRGGIQPLLPFSKCEVALTPMCAKNRVANALFFALGWLAIAWVALSVIGL</sequence>
<evidence type="ECO:0000256" key="1">
    <source>
        <dbReference type="SAM" id="Phobius"/>
    </source>
</evidence>
<dbReference type="RefSeq" id="WP_390207010.1">
    <property type="nucleotide sequence ID" value="NZ_JBHSZC010000006.1"/>
</dbReference>
<keyword evidence="1" id="KW-0812">Transmembrane</keyword>
<comment type="caution">
    <text evidence="2">The sequence shown here is derived from an EMBL/GenBank/DDBJ whole genome shotgun (WGS) entry which is preliminary data.</text>
</comment>
<keyword evidence="1" id="KW-0472">Membrane</keyword>
<evidence type="ECO:0000313" key="3">
    <source>
        <dbReference type="Proteomes" id="UP001596417"/>
    </source>
</evidence>
<proteinExistence type="predicted"/>
<organism evidence="2 3">
    <name type="scientific">Halocatena marina</name>
    <dbReference type="NCBI Taxonomy" id="2934937"/>
    <lineage>
        <taxon>Archaea</taxon>
        <taxon>Methanobacteriati</taxon>
        <taxon>Methanobacteriota</taxon>
        <taxon>Stenosarchaea group</taxon>
        <taxon>Halobacteria</taxon>
        <taxon>Halobacteriales</taxon>
        <taxon>Natronomonadaceae</taxon>
        <taxon>Halocatena</taxon>
    </lineage>
</organism>
<reference evidence="2 3" key="1">
    <citation type="journal article" date="2019" name="Int. J. Syst. Evol. Microbiol.">
        <title>The Global Catalogue of Microorganisms (GCM) 10K type strain sequencing project: providing services to taxonomists for standard genome sequencing and annotation.</title>
        <authorList>
            <consortium name="The Broad Institute Genomics Platform"/>
            <consortium name="The Broad Institute Genome Sequencing Center for Infectious Disease"/>
            <person name="Wu L."/>
            <person name="Ma J."/>
        </authorList>
    </citation>
    <scope>NUCLEOTIDE SEQUENCE [LARGE SCALE GENOMIC DNA]</scope>
    <source>
        <strain evidence="2 3">RDMS1</strain>
    </source>
</reference>
<keyword evidence="1" id="KW-1133">Transmembrane helix</keyword>
<feature type="transmembrane region" description="Helical" evidence="1">
    <location>
        <begin position="40"/>
        <end position="61"/>
    </location>
</feature>
<name>A0ABD5YYB9_9EURY</name>
<dbReference type="EMBL" id="JBHTAX010000007">
    <property type="protein sequence ID" value="MFC7193174.1"/>
    <property type="molecule type" value="Genomic_DNA"/>
</dbReference>